<evidence type="ECO:0000313" key="1">
    <source>
        <dbReference type="EMBL" id="KRT84818.1"/>
    </source>
</evidence>
<dbReference type="PANTHER" id="PTHR21398:SF4">
    <property type="entry name" value="AGAP002980-PA"/>
    <property type="match status" value="1"/>
</dbReference>
<dbReference type="OrthoDB" id="8186940at2759"/>
<dbReference type="PANTHER" id="PTHR21398">
    <property type="entry name" value="AGAP007094-PA"/>
    <property type="match status" value="1"/>
</dbReference>
<comment type="caution">
    <text evidence="1">The sequence shown here is derived from an EMBL/GenBank/DDBJ whole genome shotgun (WGS) entry which is preliminary data.</text>
</comment>
<keyword evidence="2" id="KW-1185">Reference proteome</keyword>
<dbReference type="EMBL" id="LJIG01002122">
    <property type="protein sequence ID" value="KRT84818.1"/>
    <property type="molecule type" value="Genomic_DNA"/>
</dbReference>
<feature type="non-terminal residue" evidence="1">
    <location>
        <position position="129"/>
    </location>
</feature>
<dbReference type="Proteomes" id="UP000051574">
    <property type="component" value="Unassembled WGS sequence"/>
</dbReference>
<proteinExistence type="predicted"/>
<protein>
    <submittedName>
        <fullName evidence="1">Uncharacterized protein</fullName>
    </submittedName>
</protein>
<organism evidence="1 2">
    <name type="scientific">Oryctes borbonicus</name>
    <dbReference type="NCBI Taxonomy" id="1629725"/>
    <lineage>
        <taxon>Eukaryota</taxon>
        <taxon>Metazoa</taxon>
        <taxon>Ecdysozoa</taxon>
        <taxon>Arthropoda</taxon>
        <taxon>Hexapoda</taxon>
        <taxon>Insecta</taxon>
        <taxon>Pterygota</taxon>
        <taxon>Neoptera</taxon>
        <taxon>Endopterygota</taxon>
        <taxon>Coleoptera</taxon>
        <taxon>Polyphaga</taxon>
        <taxon>Scarabaeiformia</taxon>
        <taxon>Scarabaeidae</taxon>
        <taxon>Dynastinae</taxon>
        <taxon>Oryctes</taxon>
    </lineage>
</organism>
<accession>A0A0T6BBV0</accession>
<dbReference type="InterPro" id="IPR006631">
    <property type="entry name" value="DM4_12"/>
</dbReference>
<feature type="non-terminal residue" evidence="1">
    <location>
        <position position="1"/>
    </location>
</feature>
<gene>
    <name evidence="1" type="ORF">AMK59_2390</name>
</gene>
<sequence>NDRFVVWGLGMQTTFFFPTNTSNYKIITLQARSEDADMTREVFYKYIIGFLESAGLSGEDCLMRAICETAHTPFYVEKDNSLLEKIAHFIFTPSLSYQTDKRLIESYANKSTSSEFEDNLLYAEEMGKR</sequence>
<dbReference type="AlphaFoldDB" id="A0A0T6BBV0"/>
<dbReference type="Pfam" id="PF07841">
    <property type="entry name" value="DM4_12"/>
    <property type="match status" value="1"/>
</dbReference>
<name>A0A0T6BBV0_9SCAR</name>
<reference evidence="1 2" key="1">
    <citation type="submission" date="2015-09" db="EMBL/GenBank/DDBJ databases">
        <title>Draft genome of the scarab beetle Oryctes borbonicus.</title>
        <authorList>
            <person name="Meyer J.M."/>
            <person name="Markov G.V."/>
            <person name="Baskaran P."/>
            <person name="Herrmann M."/>
            <person name="Sommer R.J."/>
            <person name="Roedelsperger C."/>
        </authorList>
    </citation>
    <scope>NUCLEOTIDE SEQUENCE [LARGE SCALE GENOMIC DNA]</scope>
    <source>
        <strain evidence="1">OB123</strain>
        <tissue evidence="1">Whole animal</tissue>
    </source>
</reference>
<evidence type="ECO:0000313" key="2">
    <source>
        <dbReference type="Proteomes" id="UP000051574"/>
    </source>
</evidence>
<dbReference type="SMART" id="SM00718">
    <property type="entry name" value="DM4_12"/>
    <property type="match status" value="1"/>
</dbReference>